<dbReference type="Pfam" id="PF00420">
    <property type="entry name" value="Oxidored_q2"/>
    <property type="match status" value="1"/>
</dbReference>
<dbReference type="PANTHER" id="PTHR11434:SF0">
    <property type="entry name" value="NADH-UBIQUINONE OXIDOREDUCTASE CHAIN 4L"/>
    <property type="match status" value="1"/>
</dbReference>
<dbReference type="GO" id="GO:0030964">
    <property type="term" value="C:NADH dehydrogenase complex"/>
    <property type="evidence" value="ECO:0007669"/>
    <property type="project" value="TreeGrafter"/>
</dbReference>
<comment type="similarity">
    <text evidence="2 17">Belongs to the complex I subunit 4L family.</text>
</comment>
<evidence type="ECO:0000256" key="5">
    <source>
        <dbReference type="ARBA" id="ARBA00022448"/>
    </source>
</evidence>
<dbReference type="InterPro" id="IPR001133">
    <property type="entry name" value="NADH_UbQ_OxRdtase_chain4L/K"/>
</dbReference>
<dbReference type="GO" id="GO:0008137">
    <property type="term" value="F:NADH dehydrogenase (ubiquinone) activity"/>
    <property type="evidence" value="ECO:0007669"/>
    <property type="project" value="UniProtKB-EC"/>
</dbReference>
<sequence>MSHLYFSLSMMFTLGFSGLALNRKHLLLALLCLETMMLLLYISTALWASQTGDIATTAIPVYVLAFSACEAGTGLALLVATSRTHATDHLENLNILQC</sequence>
<feature type="transmembrane region" description="Helical" evidence="17">
    <location>
        <begin position="27"/>
        <end position="47"/>
    </location>
</feature>
<evidence type="ECO:0000256" key="14">
    <source>
        <dbReference type="ARBA" id="ARBA00023136"/>
    </source>
</evidence>
<dbReference type="AlphaFoldDB" id="Q76MN3"/>
<keyword evidence="8 17" id="KW-1278">Translocase</keyword>
<evidence type="ECO:0000256" key="16">
    <source>
        <dbReference type="ARBA" id="ARBA00048769"/>
    </source>
</evidence>
<accession>Q76MN3</accession>
<evidence type="ECO:0000256" key="3">
    <source>
        <dbReference type="ARBA" id="ARBA00012944"/>
    </source>
</evidence>
<dbReference type="GO" id="GO:0042773">
    <property type="term" value="P:ATP synthesis coupled electron transport"/>
    <property type="evidence" value="ECO:0007669"/>
    <property type="project" value="UniProtKB-UniRule"/>
</dbReference>
<evidence type="ECO:0000256" key="13">
    <source>
        <dbReference type="ARBA" id="ARBA00023128"/>
    </source>
</evidence>
<keyword evidence="9 17" id="KW-0249">Electron transport</keyword>
<evidence type="ECO:0000256" key="10">
    <source>
        <dbReference type="ARBA" id="ARBA00022989"/>
    </source>
</evidence>
<evidence type="ECO:0000256" key="8">
    <source>
        <dbReference type="ARBA" id="ARBA00022967"/>
    </source>
</evidence>
<feature type="transmembrane region" description="Helical" evidence="17">
    <location>
        <begin position="6"/>
        <end position="22"/>
    </location>
</feature>
<dbReference type="EMBL" id="AB046473">
    <property type="protein sequence ID" value="BAD02179.1"/>
    <property type="molecule type" value="Genomic_DNA"/>
</dbReference>
<keyword evidence="7 17" id="KW-0812">Transmembrane</keyword>
<keyword evidence="6 17" id="KW-0679">Respiratory chain</keyword>
<dbReference type="Gene3D" id="1.10.287.3510">
    <property type="match status" value="1"/>
</dbReference>
<keyword evidence="10 17" id="KW-1133">Transmembrane helix</keyword>
<evidence type="ECO:0000256" key="1">
    <source>
        <dbReference type="ARBA" id="ARBA00004225"/>
    </source>
</evidence>
<evidence type="ECO:0000256" key="6">
    <source>
        <dbReference type="ARBA" id="ARBA00022660"/>
    </source>
</evidence>
<evidence type="ECO:0000256" key="11">
    <source>
        <dbReference type="ARBA" id="ARBA00023027"/>
    </source>
</evidence>
<keyword evidence="5 17" id="KW-0813">Transport</keyword>
<comment type="catalytic activity">
    <reaction evidence="16">
        <text>a ubiquinone + NADH + 5 H(+)(in) = a ubiquinol + NAD(+) + 4 H(+)(out)</text>
        <dbReference type="Rhea" id="RHEA:29091"/>
        <dbReference type="Rhea" id="RHEA-COMP:9565"/>
        <dbReference type="Rhea" id="RHEA-COMP:9566"/>
        <dbReference type="ChEBI" id="CHEBI:15378"/>
        <dbReference type="ChEBI" id="CHEBI:16389"/>
        <dbReference type="ChEBI" id="CHEBI:17976"/>
        <dbReference type="ChEBI" id="CHEBI:57540"/>
        <dbReference type="ChEBI" id="CHEBI:57945"/>
        <dbReference type="EC" id="7.1.1.2"/>
    </reaction>
    <physiologicalReaction direction="left-to-right" evidence="16">
        <dbReference type="Rhea" id="RHEA:29092"/>
    </physiologicalReaction>
</comment>
<evidence type="ECO:0000256" key="7">
    <source>
        <dbReference type="ARBA" id="ARBA00022692"/>
    </source>
</evidence>
<evidence type="ECO:0000256" key="4">
    <source>
        <dbReference type="ARBA" id="ARBA00016612"/>
    </source>
</evidence>
<evidence type="ECO:0000256" key="2">
    <source>
        <dbReference type="ARBA" id="ARBA00010519"/>
    </source>
</evidence>
<keyword evidence="17" id="KW-0999">Mitochondrion inner membrane</keyword>
<evidence type="ECO:0000313" key="18">
    <source>
        <dbReference type="EMBL" id="BAD02179.1"/>
    </source>
</evidence>
<keyword evidence="12 17" id="KW-0830">Ubiquinone</keyword>
<evidence type="ECO:0000256" key="12">
    <source>
        <dbReference type="ARBA" id="ARBA00023075"/>
    </source>
</evidence>
<evidence type="ECO:0000256" key="15">
    <source>
        <dbReference type="ARBA" id="ARBA00043911"/>
    </source>
</evidence>
<feature type="transmembrane region" description="Helical" evidence="17">
    <location>
        <begin position="59"/>
        <end position="80"/>
    </location>
</feature>
<keyword evidence="14 17" id="KW-0472">Membrane</keyword>
<reference evidence="18" key="1">
    <citation type="journal article" date="2003" name="Mol. Biol. Evol.">
        <title>Evolution of the deep-sea gulper eel mitochondrial genomes: large-scale gene rearrangements originated within the eels.</title>
        <authorList>
            <person name="Inoue J."/>
            <person name="Miya M."/>
            <person name="Tsukamoto K."/>
            <person name="Nishida M."/>
        </authorList>
    </citation>
    <scope>NUCLEOTIDE SEQUENCE</scope>
</reference>
<dbReference type="PANTHER" id="PTHR11434">
    <property type="entry name" value="NADH-UBIQUINONE OXIDOREDUCTASE SUBUNIT ND4L"/>
    <property type="match status" value="1"/>
</dbReference>
<dbReference type="EC" id="7.1.1.2" evidence="3 17"/>
<keyword evidence="13 17" id="KW-0496">Mitochondrion</keyword>
<dbReference type="GO" id="GO:0005743">
    <property type="term" value="C:mitochondrial inner membrane"/>
    <property type="evidence" value="ECO:0007669"/>
    <property type="project" value="UniProtKB-SubCell"/>
</dbReference>
<dbReference type="InterPro" id="IPR039428">
    <property type="entry name" value="NUOK/Mnh_C1-like"/>
</dbReference>
<organism evidence="18">
    <name type="scientific">Eurypharynx pelecanoides</name>
    <name type="common">Pelican eel</name>
    <dbReference type="NCBI Taxonomy" id="55117"/>
    <lineage>
        <taxon>Eukaryota</taxon>
        <taxon>Metazoa</taxon>
        <taxon>Chordata</taxon>
        <taxon>Craniata</taxon>
        <taxon>Vertebrata</taxon>
        <taxon>Euteleostomi</taxon>
        <taxon>Actinopterygii</taxon>
        <taxon>Neopterygii</taxon>
        <taxon>Teleostei</taxon>
        <taxon>Anguilliformes</taxon>
        <taxon>Eurypharyngidae</taxon>
        <taxon>Eurypharynx</taxon>
    </lineage>
</organism>
<comment type="subcellular location">
    <subcellularLocation>
        <location evidence="17">Mitochondrion inner membrane</location>
        <topology evidence="17">Multi-pass membrane protein</topology>
    </subcellularLocation>
    <subcellularLocation>
        <location evidence="1">Mitochondrion membrane</location>
        <topology evidence="1">Multi-pass membrane protein</topology>
    </subcellularLocation>
</comment>
<protein>
    <recommendedName>
        <fullName evidence="4 17">NADH-ubiquinone oxidoreductase chain 4L</fullName>
        <ecNumber evidence="3 17">7.1.1.2</ecNumber>
    </recommendedName>
</protein>
<evidence type="ECO:0000256" key="9">
    <source>
        <dbReference type="ARBA" id="ARBA00022982"/>
    </source>
</evidence>
<keyword evidence="11 17" id="KW-0520">NAD</keyword>
<name>Q76MN3_EURPE</name>
<dbReference type="GO" id="GO:0016651">
    <property type="term" value="F:oxidoreductase activity, acting on NAD(P)H"/>
    <property type="evidence" value="ECO:0007669"/>
    <property type="project" value="InterPro"/>
</dbReference>
<comment type="function">
    <text evidence="15">Core subunit of the mitochondrial membrane respiratory chain NADH dehydrogenase (Complex I) which catalyzes electron transfer from NADH through the respiratory chain, using ubiquinone as an electron acceptor. Part of the enzyme membrane arm which is embedded in the lipid bilayer and involved in proton translocation.</text>
</comment>
<geneLocation type="mitochondrion" evidence="18"/>
<gene>
    <name evidence="18" type="primary">ND4L</name>
</gene>
<evidence type="ECO:0000256" key="17">
    <source>
        <dbReference type="RuleBase" id="RU004419"/>
    </source>
</evidence>
<proteinExistence type="inferred from homology"/>